<evidence type="ECO:0000313" key="2">
    <source>
        <dbReference type="Proteomes" id="UP000823388"/>
    </source>
</evidence>
<reference evidence="1 2" key="1">
    <citation type="submission" date="2020-05" db="EMBL/GenBank/DDBJ databases">
        <title>WGS assembly of Panicum virgatum.</title>
        <authorList>
            <person name="Lovell J.T."/>
            <person name="Jenkins J."/>
            <person name="Shu S."/>
            <person name="Juenger T.E."/>
            <person name="Schmutz J."/>
        </authorList>
    </citation>
    <scope>NUCLEOTIDE SEQUENCE [LARGE SCALE GENOMIC DNA]</scope>
    <source>
        <strain evidence="2">cv. AP13</strain>
    </source>
</reference>
<name>A0A8T0UJJ2_PANVG</name>
<dbReference type="AlphaFoldDB" id="A0A8T0UJJ2"/>
<dbReference type="Proteomes" id="UP000823388">
    <property type="component" value="Chromosome 3K"/>
</dbReference>
<protein>
    <submittedName>
        <fullName evidence="1">Uncharacterized protein</fullName>
    </submittedName>
</protein>
<keyword evidence="2" id="KW-1185">Reference proteome</keyword>
<accession>A0A8T0UJJ2</accession>
<evidence type="ECO:0000313" key="1">
    <source>
        <dbReference type="EMBL" id="KAG2624712.1"/>
    </source>
</evidence>
<organism evidence="1 2">
    <name type="scientific">Panicum virgatum</name>
    <name type="common">Blackwell switchgrass</name>
    <dbReference type="NCBI Taxonomy" id="38727"/>
    <lineage>
        <taxon>Eukaryota</taxon>
        <taxon>Viridiplantae</taxon>
        <taxon>Streptophyta</taxon>
        <taxon>Embryophyta</taxon>
        <taxon>Tracheophyta</taxon>
        <taxon>Spermatophyta</taxon>
        <taxon>Magnoliopsida</taxon>
        <taxon>Liliopsida</taxon>
        <taxon>Poales</taxon>
        <taxon>Poaceae</taxon>
        <taxon>PACMAD clade</taxon>
        <taxon>Panicoideae</taxon>
        <taxon>Panicodae</taxon>
        <taxon>Paniceae</taxon>
        <taxon>Panicinae</taxon>
        <taxon>Panicum</taxon>
        <taxon>Panicum sect. Hiantes</taxon>
    </lineage>
</organism>
<comment type="caution">
    <text evidence="1">The sequence shown here is derived from an EMBL/GenBank/DDBJ whole genome shotgun (WGS) entry which is preliminary data.</text>
</comment>
<sequence>MGGEQEAGGVVAEEAVRCNYWEDPAHAARVQYYGLKLARAAALDNFIDRLDREFEAYVAGQPFKP</sequence>
<gene>
    <name evidence="1" type="ORF">PVAP13_3KG152154</name>
</gene>
<proteinExistence type="predicted"/>
<dbReference type="EMBL" id="CM029041">
    <property type="protein sequence ID" value="KAG2624712.1"/>
    <property type="molecule type" value="Genomic_DNA"/>
</dbReference>